<organism evidence="3 4">
    <name type="scientific">Steinernema hermaphroditum</name>
    <dbReference type="NCBI Taxonomy" id="289476"/>
    <lineage>
        <taxon>Eukaryota</taxon>
        <taxon>Metazoa</taxon>
        <taxon>Ecdysozoa</taxon>
        <taxon>Nematoda</taxon>
        <taxon>Chromadorea</taxon>
        <taxon>Rhabditida</taxon>
        <taxon>Tylenchina</taxon>
        <taxon>Panagrolaimomorpha</taxon>
        <taxon>Strongyloidoidea</taxon>
        <taxon>Steinernematidae</taxon>
        <taxon>Steinernema</taxon>
    </lineage>
</organism>
<gene>
    <name evidence="3" type="ORF">QR680_004061</name>
</gene>
<evidence type="ECO:0000256" key="1">
    <source>
        <dbReference type="SAM" id="MobiDB-lite"/>
    </source>
</evidence>
<dbReference type="Proteomes" id="UP001175271">
    <property type="component" value="Unassembled WGS sequence"/>
</dbReference>
<evidence type="ECO:0000313" key="3">
    <source>
        <dbReference type="EMBL" id="KAK0408625.1"/>
    </source>
</evidence>
<name>A0AA39HMJ2_9BILA</name>
<proteinExistence type="predicted"/>
<accession>A0AA39HMJ2</accession>
<feature type="signal peptide" evidence="2">
    <location>
        <begin position="1"/>
        <end position="21"/>
    </location>
</feature>
<evidence type="ECO:0000256" key="2">
    <source>
        <dbReference type="SAM" id="SignalP"/>
    </source>
</evidence>
<feature type="region of interest" description="Disordered" evidence="1">
    <location>
        <begin position="71"/>
        <end position="144"/>
    </location>
</feature>
<keyword evidence="2" id="KW-0732">Signal</keyword>
<feature type="chain" id="PRO_5041407783" evidence="2">
    <location>
        <begin position="22"/>
        <end position="328"/>
    </location>
</feature>
<sequence>MESSSSVIVLLLNTIDRLTAAVETLETRMTVLEDFVIKSATDWRKRDSVCLGAFEKIAEKVVSIEEKRAVKKANNCTQTHTDKRAKSVQTNKNSTRTIGSNARVKSKEGSSQTENNEEDDPVDPEVLDQQPGPSQEAHVSPTHVKHKRMSDIDAVIECHLHFFLNSCAPDMLFKEETVALISLIDVRDFYSELFDTILYSTTSACIADPMRSPLFAEIFGNFWGAAMGSWIRQQMKMFPGVREEDVSNEMWWRSNGRRTNIIVQNLEKEYLKIRKTPAEHAEMYIDDLISYGEETRTAALEFMRAVGLNVSDVVPSAACLDRVALWIL</sequence>
<reference evidence="3" key="1">
    <citation type="submission" date="2023-06" db="EMBL/GenBank/DDBJ databases">
        <title>Genomic analysis of the entomopathogenic nematode Steinernema hermaphroditum.</title>
        <authorList>
            <person name="Schwarz E.M."/>
            <person name="Heppert J.K."/>
            <person name="Baniya A."/>
            <person name="Schwartz H.T."/>
            <person name="Tan C.-H."/>
            <person name="Antoshechkin I."/>
            <person name="Sternberg P.W."/>
            <person name="Goodrich-Blair H."/>
            <person name="Dillman A.R."/>
        </authorList>
    </citation>
    <scope>NUCLEOTIDE SEQUENCE</scope>
    <source>
        <strain evidence="3">PS9179</strain>
        <tissue evidence="3">Whole animal</tissue>
    </source>
</reference>
<protein>
    <submittedName>
        <fullName evidence="3">Uncharacterized protein</fullName>
    </submittedName>
</protein>
<evidence type="ECO:0000313" key="4">
    <source>
        <dbReference type="Proteomes" id="UP001175271"/>
    </source>
</evidence>
<dbReference type="EMBL" id="JAUCMV010000003">
    <property type="protein sequence ID" value="KAK0408625.1"/>
    <property type="molecule type" value="Genomic_DNA"/>
</dbReference>
<dbReference type="AlphaFoldDB" id="A0AA39HMJ2"/>
<comment type="caution">
    <text evidence="3">The sequence shown here is derived from an EMBL/GenBank/DDBJ whole genome shotgun (WGS) entry which is preliminary data.</text>
</comment>
<feature type="compositionally biased region" description="Acidic residues" evidence="1">
    <location>
        <begin position="115"/>
        <end position="126"/>
    </location>
</feature>
<keyword evidence="4" id="KW-1185">Reference proteome</keyword>
<feature type="compositionally biased region" description="Polar residues" evidence="1">
    <location>
        <begin position="87"/>
        <end position="100"/>
    </location>
</feature>